<reference evidence="1 2" key="1">
    <citation type="journal article" date="2020" name="Nat. Food">
        <title>A phased Vanilla planifolia genome enables genetic improvement of flavour and production.</title>
        <authorList>
            <person name="Hasing T."/>
            <person name="Tang H."/>
            <person name="Brym M."/>
            <person name="Khazi F."/>
            <person name="Huang T."/>
            <person name="Chambers A.H."/>
        </authorList>
    </citation>
    <scope>NUCLEOTIDE SEQUENCE [LARGE SCALE GENOMIC DNA]</scope>
    <source>
        <tissue evidence="1">Leaf</tissue>
    </source>
</reference>
<comment type="caution">
    <text evidence="1">The sequence shown here is derived from an EMBL/GenBank/DDBJ whole genome shotgun (WGS) entry which is preliminary data.</text>
</comment>
<dbReference type="EMBL" id="JADCNL010000001">
    <property type="protein sequence ID" value="KAG0498135.1"/>
    <property type="molecule type" value="Genomic_DNA"/>
</dbReference>
<accession>A0A835S0M1</accession>
<organism evidence="1 2">
    <name type="scientific">Vanilla planifolia</name>
    <name type="common">Vanilla</name>
    <dbReference type="NCBI Taxonomy" id="51239"/>
    <lineage>
        <taxon>Eukaryota</taxon>
        <taxon>Viridiplantae</taxon>
        <taxon>Streptophyta</taxon>
        <taxon>Embryophyta</taxon>
        <taxon>Tracheophyta</taxon>
        <taxon>Spermatophyta</taxon>
        <taxon>Magnoliopsida</taxon>
        <taxon>Liliopsida</taxon>
        <taxon>Asparagales</taxon>
        <taxon>Orchidaceae</taxon>
        <taxon>Vanilloideae</taxon>
        <taxon>Vanilleae</taxon>
        <taxon>Vanilla</taxon>
    </lineage>
</organism>
<dbReference type="AlphaFoldDB" id="A0A835S0M1"/>
<dbReference type="OrthoDB" id="10064100at2759"/>
<evidence type="ECO:0000313" key="1">
    <source>
        <dbReference type="EMBL" id="KAG0498135.1"/>
    </source>
</evidence>
<gene>
    <name evidence="1" type="ORF">HPP92_002826</name>
</gene>
<proteinExistence type="predicted"/>
<protein>
    <submittedName>
        <fullName evidence="1">Uncharacterized protein</fullName>
    </submittedName>
</protein>
<keyword evidence="2" id="KW-1185">Reference proteome</keyword>
<name>A0A835S0M1_VANPL</name>
<sequence length="126" mass="13802">MTYLRRSASAQRYRQRESGLRLSRTAQLQNLGRRAALREIAASELALVANRASQYGPISGSLLPSEIPSPLPLSFMMSRARSWSMVFMVGAGRKAEEAALGVGAKELQEMAFSKGIKSRWGGKLCL</sequence>
<evidence type="ECO:0000313" key="2">
    <source>
        <dbReference type="Proteomes" id="UP000636800"/>
    </source>
</evidence>
<dbReference type="Proteomes" id="UP000636800">
    <property type="component" value="Chromosome 1"/>
</dbReference>